<dbReference type="Proteomes" id="UP000254374">
    <property type="component" value="Unassembled WGS sequence"/>
</dbReference>
<accession>A0A377GFW1</accession>
<sequence length="147" mass="16490">MALDQHYIPAFSIEEIILDKNTGAPLDGGKVYFMQDKQRNIPKPVYQITGAYPNYTYVPLTDNPLILSSIGTFQDALGNPIVPYFFPYDGNFDPEYYFVKVTSSGDVDQFTREAVPYLTTQEDQEISSLIVNEISNPQSCTVGIRSS</sequence>
<dbReference type="OrthoDB" id="1548643at1236"/>
<reference evidence="2 4" key="2">
    <citation type="submission" date="2018-06" db="EMBL/GenBank/DDBJ databases">
        <authorList>
            <consortium name="Pathogen Informatics"/>
            <person name="Doyle S."/>
        </authorList>
    </citation>
    <scope>NUCLEOTIDE SEQUENCE [LARGE SCALE GENOMIC DNA]</scope>
    <source>
        <strain evidence="2 4">NCTC11401</strain>
    </source>
</reference>
<evidence type="ECO:0000313" key="3">
    <source>
        <dbReference type="Proteomes" id="UP000186808"/>
    </source>
</evidence>
<dbReference type="RefSeq" id="WP_064276671.1">
    <property type="nucleotide sequence ID" value="NZ_CAAAIX010000018.1"/>
</dbReference>
<evidence type="ECO:0000313" key="1">
    <source>
        <dbReference type="EMBL" id="SIR68786.1"/>
    </source>
</evidence>
<dbReference type="EMBL" id="FTNL01000019">
    <property type="protein sequence ID" value="SIR68786.1"/>
    <property type="molecule type" value="Genomic_DNA"/>
</dbReference>
<dbReference type="AlphaFoldDB" id="A0A377GFW1"/>
<dbReference type="EMBL" id="UGGV01000001">
    <property type="protein sequence ID" value="STO23658.1"/>
    <property type="molecule type" value="Genomic_DNA"/>
</dbReference>
<gene>
    <name evidence="2" type="ORF">NCTC11401_00458</name>
    <name evidence="1" type="ORF">SAMN05421777_11939</name>
</gene>
<name>A0A377GFW1_9GAMM</name>
<dbReference type="Proteomes" id="UP000186808">
    <property type="component" value="Unassembled WGS sequence"/>
</dbReference>
<organism evidence="2 4">
    <name type="scientific">Fluoribacter gormanii</name>
    <dbReference type="NCBI Taxonomy" id="464"/>
    <lineage>
        <taxon>Bacteria</taxon>
        <taxon>Pseudomonadati</taxon>
        <taxon>Pseudomonadota</taxon>
        <taxon>Gammaproteobacteria</taxon>
        <taxon>Legionellales</taxon>
        <taxon>Legionellaceae</taxon>
        <taxon>Fluoribacter</taxon>
    </lineage>
</organism>
<evidence type="ECO:0000313" key="4">
    <source>
        <dbReference type="Proteomes" id="UP000254374"/>
    </source>
</evidence>
<proteinExistence type="predicted"/>
<protein>
    <submittedName>
        <fullName evidence="2">Uncharacterized protein</fullName>
    </submittedName>
</protein>
<reference evidence="1 3" key="1">
    <citation type="submission" date="2017-01" db="EMBL/GenBank/DDBJ databases">
        <authorList>
            <person name="Varghese N."/>
            <person name="Submissions S."/>
        </authorList>
    </citation>
    <scope>NUCLEOTIDE SEQUENCE [LARGE SCALE GENOMIC DNA]</scope>
    <source>
        <strain evidence="1 3">ATCC 33342</strain>
    </source>
</reference>
<evidence type="ECO:0000313" key="2">
    <source>
        <dbReference type="EMBL" id="STO23658.1"/>
    </source>
</evidence>
<keyword evidence="3" id="KW-1185">Reference proteome</keyword>